<organism evidence="1">
    <name type="scientific">Geladintestivirus 2</name>
    <dbReference type="NCBI Taxonomy" id="3233134"/>
    <lineage>
        <taxon>Viruses</taxon>
        <taxon>Duplodnaviria</taxon>
        <taxon>Heunggongvirae</taxon>
        <taxon>Uroviricota</taxon>
        <taxon>Caudoviricetes</taxon>
        <taxon>Crassvirales</taxon>
    </lineage>
</organism>
<protein>
    <submittedName>
        <fullName evidence="1">Uncharacterized protein</fullName>
    </submittedName>
</protein>
<evidence type="ECO:0000313" key="1">
    <source>
        <dbReference type="EMBL" id="XCO00613.1"/>
    </source>
</evidence>
<name>A0AAU8MK77_9CAUD</name>
<dbReference type="EMBL" id="PP965500">
    <property type="protein sequence ID" value="XCO00613.1"/>
    <property type="molecule type" value="Genomic_DNA"/>
</dbReference>
<accession>A0AAU8MK77</accession>
<proteinExistence type="predicted"/>
<reference evidence="1" key="1">
    <citation type="submission" date="2024-06" db="EMBL/GenBank/DDBJ databases">
        <title>Intestivirid acquisition increases across infancy in a wild primate population.</title>
        <authorList>
            <person name="Schneider-Creas I.A."/>
            <person name="Moya I.L."/>
            <person name="Chiou K.L."/>
            <person name="Baniel A."/>
            <person name="Azanaw Haile A."/>
            <person name="Kebede F."/>
            <person name="Abebe B."/>
            <person name="Snyder-Mackler N."/>
            <person name="Varsani A."/>
        </authorList>
    </citation>
    <scope>NUCLEOTIDE SEQUENCE</scope>
    <source>
        <strain evidence="1">Int_RNL_2018_0288_CRY</strain>
    </source>
</reference>
<sequence length="214" mass="25165">MVAASDCSNHCFIIMFNMEKNNTIVFHKDYVIDLYEKADYLEKSYLKNIFGEECFDVTKRIKTFEDACNELGEQHPFVVAWDSIYTGNKDCDDLSNIADIIAYHKLRIITAALNENWTPTFTQNEDRWYPYFFLFDDESVKREQNEEQKRNNLLYINNNKGYIGEWSAIGVVGPQFSNAITNISSRLLYKTEYLASYSGTQFIDIWADYYLIRK</sequence>